<dbReference type="Pfam" id="PF13181">
    <property type="entry name" value="TPR_8"/>
    <property type="match status" value="1"/>
</dbReference>
<dbReference type="PROSITE" id="PS50005">
    <property type="entry name" value="TPR"/>
    <property type="match status" value="1"/>
</dbReference>
<keyword evidence="2" id="KW-0812">Transmembrane</keyword>
<protein>
    <submittedName>
        <fullName evidence="3">Photosystem I assembly protein Ycf3</fullName>
    </submittedName>
</protein>
<dbReference type="PANTHER" id="PTHR44523:SF1">
    <property type="entry name" value="TETRATRICOPEPTIDE REPEAT PROTEIN 13"/>
    <property type="match status" value="1"/>
</dbReference>
<dbReference type="Proteomes" id="UP000316095">
    <property type="component" value="Unassembled WGS sequence"/>
</dbReference>
<dbReference type="OrthoDB" id="270653at2"/>
<proteinExistence type="predicted"/>
<dbReference type="InterPro" id="IPR019734">
    <property type="entry name" value="TPR_rpt"/>
</dbReference>
<dbReference type="SMART" id="SM00028">
    <property type="entry name" value="TPR"/>
    <property type="match status" value="4"/>
</dbReference>
<dbReference type="InterPro" id="IPR054283">
    <property type="entry name" value="DUF7017"/>
</dbReference>
<reference evidence="3 4" key="1">
    <citation type="submission" date="2019-02" db="EMBL/GenBank/DDBJ databases">
        <title>Deep-cultivation of Planctomycetes and their phenomic and genomic characterization uncovers novel biology.</title>
        <authorList>
            <person name="Wiegand S."/>
            <person name="Jogler M."/>
            <person name="Boedeker C."/>
            <person name="Pinto D."/>
            <person name="Vollmers J."/>
            <person name="Rivas-Marin E."/>
            <person name="Kohn T."/>
            <person name="Peeters S.H."/>
            <person name="Heuer A."/>
            <person name="Rast P."/>
            <person name="Oberbeckmann S."/>
            <person name="Bunk B."/>
            <person name="Jeske O."/>
            <person name="Meyerdierks A."/>
            <person name="Storesund J.E."/>
            <person name="Kallscheuer N."/>
            <person name="Luecker S."/>
            <person name="Lage O.M."/>
            <person name="Pohl T."/>
            <person name="Merkel B.J."/>
            <person name="Hornburger P."/>
            <person name="Mueller R.-W."/>
            <person name="Bruemmer F."/>
            <person name="Labrenz M."/>
            <person name="Spormann A.M."/>
            <person name="Op Den Camp H."/>
            <person name="Overmann J."/>
            <person name="Amann R."/>
            <person name="Jetten M.S.M."/>
            <person name="Mascher T."/>
            <person name="Medema M.H."/>
            <person name="Devos D.P."/>
            <person name="Kaster A.-K."/>
            <person name="Ovreas L."/>
            <person name="Rohde M."/>
            <person name="Galperin M.Y."/>
            <person name="Jogler C."/>
        </authorList>
    </citation>
    <scope>NUCLEOTIDE SEQUENCE [LARGE SCALE GENOMIC DNA]</scope>
    <source>
        <strain evidence="3 4">Pan54</strain>
    </source>
</reference>
<dbReference type="AlphaFoldDB" id="A0A5C5XD02"/>
<organism evidence="3 4">
    <name type="scientific">Rubinisphaera italica</name>
    <dbReference type="NCBI Taxonomy" id="2527969"/>
    <lineage>
        <taxon>Bacteria</taxon>
        <taxon>Pseudomonadati</taxon>
        <taxon>Planctomycetota</taxon>
        <taxon>Planctomycetia</taxon>
        <taxon>Planctomycetales</taxon>
        <taxon>Planctomycetaceae</taxon>
        <taxon>Rubinisphaera</taxon>
    </lineage>
</organism>
<keyword evidence="2" id="KW-1133">Transmembrane helix</keyword>
<dbReference type="Pfam" id="PF22860">
    <property type="entry name" value="DUF7017"/>
    <property type="match status" value="1"/>
</dbReference>
<feature type="repeat" description="TPR" evidence="1">
    <location>
        <begin position="282"/>
        <end position="315"/>
    </location>
</feature>
<accession>A0A5C5XD02</accession>
<evidence type="ECO:0000256" key="1">
    <source>
        <dbReference type="PROSITE-ProRule" id="PRU00339"/>
    </source>
</evidence>
<feature type="transmembrane region" description="Helical" evidence="2">
    <location>
        <begin position="14"/>
        <end position="34"/>
    </location>
</feature>
<evidence type="ECO:0000313" key="3">
    <source>
        <dbReference type="EMBL" id="TWT60870.1"/>
    </source>
</evidence>
<keyword evidence="4" id="KW-1185">Reference proteome</keyword>
<sequence>MAQSKSDSSNKNKIYRLIILMSVLILMSVAFYWYRVFSPNQQYREALRISSYNPEKAELLLKEAIHCSSSEHPEWQFLRLKLLTKMNRWDEVLEVWNQMSDPNAFPAEDLCQLAFVAQQNGQLDFAQRLFQIARHDQQLRPNILRSLIQIKLQMGQEDLALKDCQELLELNRQDATVWQVIGTVHMTRKEVAEAEHAFRQCLKNSKNSIQVMKVREDLIQVLIDAGQLEQASKEWDQLQATTSALSERALLEKAWLLRTAGEYVQGLKILEELLGTRKNASDKVYHMRGMLLIDAGKLEPALKDFRRVTSNQPWNKEAHQQLAVVYTRINQPELAEQHRRIAEELNDKSLTLLRLNGELMQNPGDKELRQQIADLYMELGMQDKAMNIQRTYASPQKLEMTN</sequence>
<dbReference type="InterPro" id="IPR011990">
    <property type="entry name" value="TPR-like_helical_dom_sf"/>
</dbReference>
<evidence type="ECO:0000256" key="2">
    <source>
        <dbReference type="SAM" id="Phobius"/>
    </source>
</evidence>
<dbReference type="RefSeq" id="WP_146502927.1">
    <property type="nucleotide sequence ID" value="NZ_SJPG01000001.1"/>
</dbReference>
<comment type="caution">
    <text evidence="3">The sequence shown here is derived from an EMBL/GenBank/DDBJ whole genome shotgun (WGS) entry which is preliminary data.</text>
</comment>
<evidence type="ECO:0000313" key="4">
    <source>
        <dbReference type="Proteomes" id="UP000316095"/>
    </source>
</evidence>
<keyword evidence="1" id="KW-0802">TPR repeat</keyword>
<name>A0A5C5XD02_9PLAN</name>
<dbReference type="EMBL" id="SJPG01000001">
    <property type="protein sequence ID" value="TWT60870.1"/>
    <property type="molecule type" value="Genomic_DNA"/>
</dbReference>
<keyword evidence="2" id="KW-0472">Membrane</keyword>
<dbReference type="SUPFAM" id="SSF48452">
    <property type="entry name" value="TPR-like"/>
    <property type="match status" value="1"/>
</dbReference>
<dbReference type="Gene3D" id="1.25.40.10">
    <property type="entry name" value="Tetratricopeptide repeat domain"/>
    <property type="match status" value="2"/>
</dbReference>
<dbReference type="PANTHER" id="PTHR44523">
    <property type="entry name" value="TETRATRICOPEPTIDE REPEAT PROTEIN 13"/>
    <property type="match status" value="1"/>
</dbReference>
<gene>
    <name evidence="3" type="ORF">Pan54_15980</name>
</gene>